<dbReference type="Pfam" id="PF00332">
    <property type="entry name" value="Glyco_hydro_17"/>
    <property type="match status" value="1"/>
</dbReference>
<keyword evidence="2 5" id="KW-0378">Hydrolase</keyword>
<dbReference type="InterPro" id="IPR044965">
    <property type="entry name" value="Glyco_hydro_17_plant"/>
</dbReference>
<dbReference type="AlphaFoldDB" id="W1PKU8"/>
<dbReference type="FunFam" id="3.20.20.80:FF:000010">
    <property type="entry name" value="glucan endo-1,3-beta-glucosidase, basic"/>
    <property type="match status" value="1"/>
</dbReference>
<dbReference type="Proteomes" id="UP000017836">
    <property type="component" value="Unassembled WGS sequence"/>
</dbReference>
<dbReference type="STRING" id="13333.W1PKU8"/>
<comment type="similarity">
    <text evidence="1 4">Belongs to the glycosyl hydrolase 17 family.</text>
</comment>
<dbReference type="InterPro" id="IPR000490">
    <property type="entry name" value="Glyco_hydro_17"/>
</dbReference>
<dbReference type="SUPFAM" id="SSF51445">
    <property type="entry name" value="(Trans)glycosidases"/>
    <property type="match status" value="1"/>
</dbReference>
<dbReference type="PANTHER" id="PTHR32227">
    <property type="entry name" value="GLUCAN ENDO-1,3-BETA-GLUCOSIDASE BG1-RELATED-RELATED"/>
    <property type="match status" value="1"/>
</dbReference>
<dbReference type="GO" id="GO:0005975">
    <property type="term" value="P:carbohydrate metabolic process"/>
    <property type="evidence" value="ECO:0007669"/>
    <property type="project" value="InterPro"/>
</dbReference>
<evidence type="ECO:0000256" key="5">
    <source>
        <dbReference type="RuleBase" id="RU004336"/>
    </source>
</evidence>
<name>W1PKU8_AMBTC</name>
<dbReference type="KEGG" id="atr:18995731"/>
<evidence type="ECO:0000256" key="2">
    <source>
        <dbReference type="ARBA" id="ARBA00022801"/>
    </source>
</evidence>
<reference evidence="7" key="1">
    <citation type="journal article" date="2013" name="Science">
        <title>The Amborella genome and the evolution of flowering plants.</title>
        <authorList>
            <consortium name="Amborella Genome Project"/>
        </authorList>
    </citation>
    <scope>NUCLEOTIDE SEQUENCE [LARGE SCALE GENOMIC DNA]</scope>
</reference>
<sequence>MSTHRCTAEDDDDAYAGTGLVGVNYGLVGDNLPEPSAVVELCKSNNIQRIRLFEPNIPVLEALRQSGIAIAVGVKNEDLQNLAVDQAAATTWIANHVTPYINDINFDYVVVGNEVSLADEGINVAPAMRHLYNALQDAGKSAVKVTTSIALDSLSISYPPSAGAFSTSVVAPMEIIASFLISTSSPLMLNAYPYFAYASDSQHISLDYALFRPSAPVVQDGNLSYHNIFDAMVDALYSALEKVGGSALSIVVSESGWPSAGNGNFTTVALAQEYNTNLISHVAAGQGTPKKPGFATRTYLFALFNEDQKSPGVEENFGLFYSNMKPVYPITFP</sequence>
<gene>
    <name evidence="6" type="ORF">AMTR_s00156p00025900</name>
</gene>
<accession>W1PKU8</accession>
<keyword evidence="3 5" id="KW-0326">Glycosidase</keyword>
<dbReference type="OrthoDB" id="941679at2759"/>
<evidence type="ECO:0000256" key="4">
    <source>
        <dbReference type="RuleBase" id="RU004335"/>
    </source>
</evidence>
<evidence type="ECO:0000313" key="7">
    <source>
        <dbReference type="Proteomes" id="UP000017836"/>
    </source>
</evidence>
<dbReference type="GO" id="GO:0004553">
    <property type="term" value="F:hydrolase activity, hydrolyzing O-glycosyl compounds"/>
    <property type="evidence" value="ECO:0007669"/>
    <property type="project" value="InterPro"/>
</dbReference>
<dbReference type="eggNOG" id="ENOG502QVKW">
    <property type="taxonomic scope" value="Eukaryota"/>
</dbReference>
<keyword evidence="7" id="KW-1185">Reference proteome</keyword>
<dbReference type="EMBL" id="KI393527">
    <property type="protein sequence ID" value="ERN08286.1"/>
    <property type="molecule type" value="Genomic_DNA"/>
</dbReference>
<dbReference type="InterPro" id="IPR017853">
    <property type="entry name" value="GH"/>
</dbReference>
<dbReference type="HOGENOM" id="CLU_024953_0_0_1"/>
<evidence type="ECO:0000256" key="3">
    <source>
        <dbReference type="ARBA" id="ARBA00023295"/>
    </source>
</evidence>
<organism evidence="6 7">
    <name type="scientific">Amborella trichopoda</name>
    <dbReference type="NCBI Taxonomy" id="13333"/>
    <lineage>
        <taxon>Eukaryota</taxon>
        <taxon>Viridiplantae</taxon>
        <taxon>Streptophyta</taxon>
        <taxon>Embryophyta</taxon>
        <taxon>Tracheophyta</taxon>
        <taxon>Spermatophyta</taxon>
        <taxon>Magnoliopsida</taxon>
        <taxon>Amborellales</taxon>
        <taxon>Amborellaceae</taxon>
        <taxon>Amborella</taxon>
    </lineage>
</organism>
<dbReference type="Gramene" id="ERN08286">
    <property type="protein sequence ID" value="ERN08286"/>
    <property type="gene ID" value="AMTR_s00156p00025900"/>
</dbReference>
<proteinExistence type="inferred from homology"/>
<evidence type="ECO:0008006" key="8">
    <source>
        <dbReference type="Google" id="ProtNLM"/>
    </source>
</evidence>
<dbReference type="Gene3D" id="3.20.20.80">
    <property type="entry name" value="Glycosidases"/>
    <property type="match status" value="1"/>
</dbReference>
<dbReference type="PROSITE" id="PS00587">
    <property type="entry name" value="GLYCOSYL_HYDROL_F17"/>
    <property type="match status" value="1"/>
</dbReference>
<evidence type="ECO:0000256" key="1">
    <source>
        <dbReference type="ARBA" id="ARBA00008773"/>
    </source>
</evidence>
<evidence type="ECO:0000313" key="6">
    <source>
        <dbReference type="EMBL" id="ERN08286.1"/>
    </source>
</evidence>
<dbReference type="OMA" id="MESIWAR"/>
<protein>
    <recommendedName>
        <fullName evidence="8">Glucan endo-1,3-beta-D-glucosidase</fullName>
    </recommendedName>
</protein>